<keyword evidence="3" id="KW-0808">Transferase</keyword>
<dbReference type="GO" id="GO:0008483">
    <property type="term" value="F:transaminase activity"/>
    <property type="evidence" value="ECO:0007669"/>
    <property type="project" value="UniProtKB-KW"/>
</dbReference>
<keyword evidence="4" id="KW-1185">Reference proteome</keyword>
<dbReference type="PIRSF" id="PIRSF000390">
    <property type="entry name" value="PLP_StrS"/>
    <property type="match status" value="1"/>
</dbReference>
<keyword evidence="1" id="KW-0663">Pyridoxal phosphate</keyword>
<dbReference type="Pfam" id="PF01041">
    <property type="entry name" value="DegT_DnrJ_EryC1"/>
    <property type="match status" value="1"/>
</dbReference>
<comment type="caution">
    <text evidence="3">The sequence shown here is derived from an EMBL/GenBank/DDBJ whole genome shotgun (WGS) entry which is preliminary data.</text>
</comment>
<dbReference type="RefSeq" id="WP_204815945.1">
    <property type="nucleotide sequence ID" value="NZ_JANHOF010000001.1"/>
</dbReference>
<evidence type="ECO:0000313" key="3">
    <source>
        <dbReference type="EMBL" id="MFC0394777.1"/>
    </source>
</evidence>
<sequence length="415" mass="46394">MEKEKKVIKKMDDPSGRGSLSGYKVPFPARQRPYSEEEIQTVVDVMRNTECQTQGDHMRKFEADLKAYTGANHAFAVDNCTNALGLAATLCRVGPGDEVIIPAYTFCSSAISFARTGAKVVWADINKETWVIDPKDIESKITANTKAIVAVHLLGMPADMEAIMAIARRHNLKVVEDCAQALDARINGRHVGSFGDYACFSFHGAKTMTTLGEGGALLVKSDEDAALVPGLRFCGIRGFEGERERYWVPAMSNVDTDIDGVWPYNYCMGEAQCAVGSVMLDTLTANTDKIIEAGLKIRERMSDTPEISFNVIPEGYRHVMHQFVMHFDGSAFGKNRNDLMDSLTEEFKIRCIVQYYPLYRYPLFQKFGLDEANCPVLDEFWENSFSFPWWCAPDDETIQYVVDSLKAAINKLKNS</sequence>
<dbReference type="Proteomes" id="UP001589818">
    <property type="component" value="Unassembled WGS sequence"/>
</dbReference>
<dbReference type="SUPFAM" id="SSF53383">
    <property type="entry name" value="PLP-dependent transferases"/>
    <property type="match status" value="1"/>
</dbReference>
<gene>
    <name evidence="3" type="ORF">ACFFJ8_25870</name>
</gene>
<keyword evidence="3" id="KW-0032">Aminotransferase</keyword>
<feature type="region of interest" description="Disordered" evidence="2">
    <location>
        <begin position="1"/>
        <end position="22"/>
    </location>
</feature>
<proteinExistence type="inferred from homology"/>
<organism evidence="3 4">
    <name type="scientific">Paenibacillus mendelii</name>
    <dbReference type="NCBI Taxonomy" id="206163"/>
    <lineage>
        <taxon>Bacteria</taxon>
        <taxon>Bacillati</taxon>
        <taxon>Bacillota</taxon>
        <taxon>Bacilli</taxon>
        <taxon>Bacillales</taxon>
        <taxon>Paenibacillaceae</taxon>
        <taxon>Paenibacillus</taxon>
    </lineage>
</organism>
<dbReference type="EMBL" id="JBHLVF010000041">
    <property type="protein sequence ID" value="MFC0394777.1"/>
    <property type="molecule type" value="Genomic_DNA"/>
</dbReference>
<reference evidence="3 4" key="1">
    <citation type="submission" date="2024-09" db="EMBL/GenBank/DDBJ databases">
        <authorList>
            <person name="Sun Q."/>
            <person name="Mori K."/>
        </authorList>
    </citation>
    <scope>NUCLEOTIDE SEQUENCE [LARGE SCALE GENOMIC DNA]</scope>
    <source>
        <strain evidence="3 4">CCM 4839</strain>
    </source>
</reference>
<dbReference type="CDD" id="cd00616">
    <property type="entry name" value="AHBA_syn"/>
    <property type="match status" value="1"/>
</dbReference>
<dbReference type="InterPro" id="IPR015421">
    <property type="entry name" value="PyrdxlP-dep_Trfase_major"/>
</dbReference>
<evidence type="ECO:0000256" key="2">
    <source>
        <dbReference type="SAM" id="MobiDB-lite"/>
    </source>
</evidence>
<dbReference type="Gene3D" id="3.90.1150.10">
    <property type="entry name" value="Aspartate Aminotransferase, domain 1"/>
    <property type="match status" value="1"/>
</dbReference>
<dbReference type="InterPro" id="IPR000653">
    <property type="entry name" value="DegT/StrS_aminotransferase"/>
</dbReference>
<accession>A0ABV6JGW0</accession>
<comment type="similarity">
    <text evidence="1">Belongs to the DegT/DnrJ/EryC1 family.</text>
</comment>
<dbReference type="Gene3D" id="3.40.640.10">
    <property type="entry name" value="Type I PLP-dependent aspartate aminotransferase-like (Major domain)"/>
    <property type="match status" value="1"/>
</dbReference>
<dbReference type="InterPro" id="IPR015424">
    <property type="entry name" value="PyrdxlP-dep_Trfase"/>
</dbReference>
<protein>
    <submittedName>
        <fullName evidence="3">DegT/DnrJ/EryC1/StrS family aminotransferase</fullName>
    </submittedName>
</protein>
<name>A0ABV6JGW0_9BACL</name>
<evidence type="ECO:0000256" key="1">
    <source>
        <dbReference type="RuleBase" id="RU004508"/>
    </source>
</evidence>
<dbReference type="InterPro" id="IPR015422">
    <property type="entry name" value="PyrdxlP-dep_Trfase_small"/>
</dbReference>
<evidence type="ECO:0000313" key="4">
    <source>
        <dbReference type="Proteomes" id="UP001589818"/>
    </source>
</evidence>
<feature type="compositionally biased region" description="Basic and acidic residues" evidence="2">
    <location>
        <begin position="1"/>
        <end position="15"/>
    </location>
</feature>
<dbReference type="PANTHER" id="PTHR30244">
    <property type="entry name" value="TRANSAMINASE"/>
    <property type="match status" value="1"/>
</dbReference>
<dbReference type="PANTHER" id="PTHR30244:SF34">
    <property type="entry name" value="DTDP-4-AMINO-4,6-DIDEOXYGALACTOSE TRANSAMINASE"/>
    <property type="match status" value="1"/>
</dbReference>